<proteinExistence type="predicted"/>
<gene>
    <name evidence="2" type="primary">LOC136089685</name>
</gene>
<evidence type="ECO:0000313" key="1">
    <source>
        <dbReference type="Proteomes" id="UP001652625"/>
    </source>
</evidence>
<dbReference type="Proteomes" id="UP001652625">
    <property type="component" value="Chromosome 13"/>
</dbReference>
<reference evidence="2" key="1">
    <citation type="submission" date="2025-08" db="UniProtKB">
        <authorList>
            <consortium name="RefSeq"/>
        </authorList>
    </citation>
    <scope>IDENTIFICATION</scope>
</reference>
<evidence type="ECO:0000313" key="2">
    <source>
        <dbReference type="RefSeq" id="XP_065671813.1"/>
    </source>
</evidence>
<protein>
    <submittedName>
        <fullName evidence="2">Uncharacterized protein LOC136089685</fullName>
    </submittedName>
</protein>
<dbReference type="Pfam" id="PF03564">
    <property type="entry name" value="DUF1759"/>
    <property type="match status" value="1"/>
</dbReference>
<organism evidence="1 2">
    <name type="scientific">Hydra vulgaris</name>
    <name type="common">Hydra</name>
    <name type="synonym">Hydra attenuata</name>
    <dbReference type="NCBI Taxonomy" id="6087"/>
    <lineage>
        <taxon>Eukaryota</taxon>
        <taxon>Metazoa</taxon>
        <taxon>Cnidaria</taxon>
        <taxon>Hydrozoa</taxon>
        <taxon>Hydroidolina</taxon>
        <taxon>Anthoathecata</taxon>
        <taxon>Aplanulata</taxon>
        <taxon>Hydridae</taxon>
        <taxon>Hydra</taxon>
    </lineage>
</organism>
<name>A0ABM4DBR5_HYDVU</name>
<dbReference type="RefSeq" id="XP_065671813.1">
    <property type="nucleotide sequence ID" value="XM_065815741.1"/>
</dbReference>
<sequence>MDQERIYQREVSMIRINIKNIERNTINGDKSSIILALDKITNLLGRFEMAKDELTRKMLDDGESIDSVEEWLSKPVMEVEAAIEIKNKMVDKLDSINKNECVRKFEYEKQIVEQQLTIQKEAEQASLRKLQSEEEWYLKKLKMKETLRKSLGNENEATKQSVKLQKYTITKFNGDYKDWLRFWNQFTVEVDNSNISNISKFNYLLELVEGKPREDILHYHYCLREMSKVLKTTEIFYVVFDVYYIIIFNPLKYE</sequence>
<keyword evidence="1" id="KW-1185">Reference proteome</keyword>
<dbReference type="InterPro" id="IPR005312">
    <property type="entry name" value="DUF1759"/>
</dbReference>
<accession>A0ABM4DBR5</accession>
<dbReference type="GeneID" id="136089685"/>